<evidence type="ECO:0000313" key="2">
    <source>
        <dbReference type="EMBL" id="GFH10523.1"/>
    </source>
</evidence>
<dbReference type="Proteomes" id="UP000485058">
    <property type="component" value="Unassembled WGS sequence"/>
</dbReference>
<sequence length="105" mass="10939">MSSVWVWRRRMALALLVFGLVSGIACTDAILSAVKEEAVVVQLAQQLAAHEAVVVETTRAQTKAQEAVAAVSVVQTASAQLGLAQANASSSLGKLQRAADALHND</sequence>
<reference evidence="2 3" key="1">
    <citation type="submission" date="2020-02" db="EMBL/GenBank/DDBJ databases">
        <title>Draft genome sequence of Haematococcus lacustris strain NIES-144.</title>
        <authorList>
            <person name="Morimoto D."/>
            <person name="Nakagawa S."/>
            <person name="Yoshida T."/>
            <person name="Sawayama S."/>
        </authorList>
    </citation>
    <scope>NUCLEOTIDE SEQUENCE [LARGE SCALE GENOMIC DNA]</scope>
    <source>
        <strain evidence="2 3">NIES-144</strain>
    </source>
</reference>
<accession>A0A699YKD5</accession>
<comment type="caution">
    <text evidence="2">The sequence shown here is derived from an EMBL/GenBank/DDBJ whole genome shotgun (WGS) entry which is preliminary data.</text>
</comment>
<keyword evidence="3" id="KW-1185">Reference proteome</keyword>
<evidence type="ECO:0000256" key="1">
    <source>
        <dbReference type="SAM" id="SignalP"/>
    </source>
</evidence>
<gene>
    <name evidence="2" type="ORF">HaLaN_05849</name>
</gene>
<protein>
    <submittedName>
        <fullName evidence="2">Aa_trans domain-containing protein</fullName>
    </submittedName>
</protein>
<dbReference type="EMBL" id="BLLF01000323">
    <property type="protein sequence ID" value="GFH10523.1"/>
    <property type="molecule type" value="Genomic_DNA"/>
</dbReference>
<feature type="signal peptide" evidence="1">
    <location>
        <begin position="1"/>
        <end position="23"/>
    </location>
</feature>
<dbReference type="AlphaFoldDB" id="A0A699YKD5"/>
<organism evidence="2 3">
    <name type="scientific">Haematococcus lacustris</name>
    <name type="common">Green alga</name>
    <name type="synonym">Haematococcus pluvialis</name>
    <dbReference type="NCBI Taxonomy" id="44745"/>
    <lineage>
        <taxon>Eukaryota</taxon>
        <taxon>Viridiplantae</taxon>
        <taxon>Chlorophyta</taxon>
        <taxon>core chlorophytes</taxon>
        <taxon>Chlorophyceae</taxon>
        <taxon>CS clade</taxon>
        <taxon>Chlamydomonadales</taxon>
        <taxon>Haematococcaceae</taxon>
        <taxon>Haematococcus</taxon>
    </lineage>
</organism>
<feature type="chain" id="PRO_5025589724" evidence="1">
    <location>
        <begin position="24"/>
        <end position="105"/>
    </location>
</feature>
<name>A0A699YKD5_HAELA</name>
<keyword evidence="1" id="KW-0732">Signal</keyword>
<evidence type="ECO:0000313" key="3">
    <source>
        <dbReference type="Proteomes" id="UP000485058"/>
    </source>
</evidence>
<proteinExistence type="predicted"/>